<evidence type="ECO:0000313" key="3">
    <source>
        <dbReference type="Proteomes" id="UP000279236"/>
    </source>
</evidence>
<evidence type="ECO:0008006" key="4">
    <source>
        <dbReference type="Google" id="ProtNLM"/>
    </source>
</evidence>
<gene>
    <name evidence="2" type="ORF">EHS24_009229</name>
</gene>
<reference evidence="2 3" key="1">
    <citation type="submission" date="2018-11" db="EMBL/GenBank/DDBJ databases">
        <title>Genome sequence of Apiotrichum porosum DSM 27194.</title>
        <authorList>
            <person name="Aliyu H."/>
            <person name="Gorte O."/>
            <person name="Ochsenreither K."/>
        </authorList>
    </citation>
    <scope>NUCLEOTIDE SEQUENCE [LARGE SCALE GENOMIC DNA]</scope>
    <source>
        <strain evidence="2 3">DSM 27194</strain>
    </source>
</reference>
<dbReference type="EMBL" id="RSCE01000008">
    <property type="protein sequence ID" value="RSH80645.1"/>
    <property type="molecule type" value="Genomic_DNA"/>
</dbReference>
<accession>A0A427XP85</accession>
<protein>
    <recommendedName>
        <fullName evidence="4">BTB domain-containing protein</fullName>
    </recommendedName>
</protein>
<feature type="compositionally biased region" description="Polar residues" evidence="1">
    <location>
        <begin position="1"/>
        <end position="12"/>
    </location>
</feature>
<evidence type="ECO:0000313" key="2">
    <source>
        <dbReference type="EMBL" id="RSH80645.1"/>
    </source>
</evidence>
<feature type="region of interest" description="Disordered" evidence="1">
    <location>
        <begin position="1"/>
        <end position="22"/>
    </location>
</feature>
<proteinExistence type="predicted"/>
<dbReference type="GeneID" id="39593772"/>
<name>A0A427XP85_9TREE</name>
<feature type="region of interest" description="Disordered" evidence="1">
    <location>
        <begin position="181"/>
        <end position="212"/>
    </location>
</feature>
<comment type="caution">
    <text evidence="2">The sequence shown here is derived from an EMBL/GenBank/DDBJ whole genome shotgun (WGS) entry which is preliminary data.</text>
</comment>
<keyword evidence="3" id="KW-1185">Reference proteome</keyword>
<evidence type="ECO:0000256" key="1">
    <source>
        <dbReference type="SAM" id="MobiDB-lite"/>
    </source>
</evidence>
<dbReference type="STRING" id="105984.A0A427XP85"/>
<dbReference type="RefSeq" id="XP_028475592.1">
    <property type="nucleotide sequence ID" value="XM_028624520.1"/>
</dbReference>
<sequence>MSQPLPNATGASDANGGGKIEPTAYTDPAADAVLRSACGRDFRVQSYMLKANSTKLREALSASPSTPVEVAAERKTLKLALDLMHLVPLPASYVWHQHERLFALCDELGCDSVIERALALCIECASRDPWGMFVAASQRSNTALAKAALMALAYEDPTATVDFGSSGAPDGGDAFPRRRNGFPPTINGHHHAHSPAPTPAPARRVPKSAKAVAPPPLAGLNPANSGNITLPFMLGLFNAALDAASDGYAVTWSALANRFEPVFEDDAAAGKVASIPLGPAVESFVTPSKKAAKLKAAHGSGGHHSHAASLA</sequence>
<dbReference type="Proteomes" id="UP000279236">
    <property type="component" value="Unassembled WGS sequence"/>
</dbReference>
<dbReference type="AlphaFoldDB" id="A0A427XP85"/>
<organism evidence="2 3">
    <name type="scientific">Apiotrichum porosum</name>
    <dbReference type="NCBI Taxonomy" id="105984"/>
    <lineage>
        <taxon>Eukaryota</taxon>
        <taxon>Fungi</taxon>
        <taxon>Dikarya</taxon>
        <taxon>Basidiomycota</taxon>
        <taxon>Agaricomycotina</taxon>
        <taxon>Tremellomycetes</taxon>
        <taxon>Trichosporonales</taxon>
        <taxon>Trichosporonaceae</taxon>
        <taxon>Apiotrichum</taxon>
    </lineage>
</organism>